<gene>
    <name evidence="6" type="ORF">CYR75_15680</name>
</gene>
<evidence type="ECO:0000256" key="3">
    <source>
        <dbReference type="ARBA" id="ARBA00022970"/>
    </source>
</evidence>
<dbReference type="PANTHER" id="PTHR30483:SF6">
    <property type="entry name" value="PERIPLASMIC BINDING PROTEIN OF ABC TRANSPORTER FOR NATURAL AMINO ACIDS"/>
    <property type="match status" value="1"/>
</dbReference>
<proteinExistence type="inferred from homology"/>
<dbReference type="AlphaFoldDB" id="A0A2K9MJP1"/>
<accession>A0A2K9MJP1</accession>
<evidence type="ECO:0000259" key="5">
    <source>
        <dbReference type="Pfam" id="PF13458"/>
    </source>
</evidence>
<feature type="chain" id="PRO_5014804551" evidence="4">
    <location>
        <begin position="26"/>
        <end position="415"/>
    </location>
</feature>
<dbReference type="InterPro" id="IPR028082">
    <property type="entry name" value="Peripla_BP_I"/>
</dbReference>
<keyword evidence="2 4" id="KW-0732">Signal</keyword>
<feature type="domain" description="Leucine-binding protein" evidence="5">
    <location>
        <begin position="27"/>
        <end position="374"/>
    </location>
</feature>
<dbReference type="EMBL" id="CP025584">
    <property type="protein sequence ID" value="AUM75851.1"/>
    <property type="molecule type" value="Genomic_DNA"/>
</dbReference>
<keyword evidence="7" id="KW-1185">Reference proteome</keyword>
<protein>
    <submittedName>
        <fullName evidence="6">Branched-chain amino acid ABC transporter substrate-binding protein</fullName>
    </submittedName>
</protein>
<keyword evidence="6" id="KW-0614">Plasmid</keyword>
<organism evidence="6 7">
    <name type="scientific">Paracoccus jeotgali</name>
    <dbReference type="NCBI Taxonomy" id="2065379"/>
    <lineage>
        <taxon>Bacteria</taxon>
        <taxon>Pseudomonadati</taxon>
        <taxon>Pseudomonadota</taxon>
        <taxon>Alphaproteobacteria</taxon>
        <taxon>Rhodobacterales</taxon>
        <taxon>Paracoccaceae</taxon>
        <taxon>Paracoccus</taxon>
    </lineage>
</organism>
<geneLocation type="plasmid" evidence="7">
    <name>pcba4604-01</name>
</geneLocation>
<reference evidence="6 7" key="1">
    <citation type="submission" date="2017-12" db="EMBL/GenBank/DDBJ databases">
        <title>Genomic analysis of Paracoccus sp. CBA4604.</title>
        <authorList>
            <person name="Roh S.W."/>
            <person name="Kim J.Y."/>
            <person name="Kim J.S."/>
        </authorList>
    </citation>
    <scope>NUCLEOTIDE SEQUENCE [LARGE SCALE GENOMIC DNA]</scope>
    <source>
        <strain evidence="6 7">CBA4604</strain>
        <plasmid evidence="7">pcba4604-01</plasmid>
    </source>
</reference>
<evidence type="ECO:0000313" key="7">
    <source>
        <dbReference type="Proteomes" id="UP000234882"/>
    </source>
</evidence>
<dbReference type="Pfam" id="PF13458">
    <property type="entry name" value="Peripla_BP_6"/>
    <property type="match status" value="1"/>
</dbReference>
<comment type="similarity">
    <text evidence="1">Belongs to the leucine-binding protein family.</text>
</comment>
<dbReference type="OrthoDB" id="7235949at2"/>
<dbReference type="Proteomes" id="UP000234882">
    <property type="component" value="Plasmid pCBA4604-01"/>
</dbReference>
<dbReference type="PANTHER" id="PTHR30483">
    <property type="entry name" value="LEUCINE-SPECIFIC-BINDING PROTEIN"/>
    <property type="match status" value="1"/>
</dbReference>
<evidence type="ECO:0000256" key="4">
    <source>
        <dbReference type="SAM" id="SignalP"/>
    </source>
</evidence>
<keyword evidence="3" id="KW-0029">Amino-acid transport</keyword>
<evidence type="ECO:0000256" key="1">
    <source>
        <dbReference type="ARBA" id="ARBA00010062"/>
    </source>
</evidence>
<dbReference type="RefSeq" id="WP_101501187.1">
    <property type="nucleotide sequence ID" value="NZ_CP025584.1"/>
</dbReference>
<evidence type="ECO:0000256" key="2">
    <source>
        <dbReference type="ARBA" id="ARBA00022729"/>
    </source>
</evidence>
<sequence length="415" mass="45245">MKMRTTTLAAALPAVLALVPAFAGAETIRIATIESLTGTFAPIGQNRLETFQFMADLANANDWAGADNDFEVTGFDGKASPQESVIQLKRAIDQGYRYIGSGNGSNVAFALVDAVNKHNSRNPGKEVILFNYSSIDPDLTNSKCSFYAFHFDSNTNMKIEVMANAIKDDPDVKKVFIIGQDYSHGHQVSRAAKDALARLSPDVEVVGDDLHPVGSVKDFAPYIAKIKASGADTVITGNWGSDLALLVKAAESAGVKAKFYTFYANNTGSPTSIGASGADRVKVVTNWHSNADFDTEKGMVATYKEKFDDDLYMQYLESVVGMLGKAVQKTGSLDPVENAFAMEGMTFDAMHGEVEMRADDHQLQQPLYVATWTKTDGGEVKYDQENTGYGWKTDTRLERDLATQPTTCEMDRPQR</sequence>
<dbReference type="CDD" id="cd06329">
    <property type="entry name" value="PBP1_SBP-like"/>
    <property type="match status" value="1"/>
</dbReference>
<evidence type="ECO:0000313" key="6">
    <source>
        <dbReference type="EMBL" id="AUM75851.1"/>
    </source>
</evidence>
<dbReference type="GO" id="GO:0006865">
    <property type="term" value="P:amino acid transport"/>
    <property type="evidence" value="ECO:0007669"/>
    <property type="project" value="UniProtKB-KW"/>
</dbReference>
<name>A0A2K9MJP1_9RHOB</name>
<dbReference type="SUPFAM" id="SSF53822">
    <property type="entry name" value="Periplasmic binding protein-like I"/>
    <property type="match status" value="1"/>
</dbReference>
<dbReference type="Gene3D" id="3.40.50.2300">
    <property type="match status" value="2"/>
</dbReference>
<dbReference type="KEGG" id="paru:CYR75_15680"/>
<keyword evidence="3" id="KW-0813">Transport</keyword>
<dbReference type="InterPro" id="IPR028081">
    <property type="entry name" value="Leu-bd"/>
</dbReference>
<feature type="signal peptide" evidence="4">
    <location>
        <begin position="1"/>
        <end position="25"/>
    </location>
</feature>
<dbReference type="InterPro" id="IPR051010">
    <property type="entry name" value="BCAA_transport"/>
</dbReference>